<dbReference type="Gene3D" id="3.80.30.20">
    <property type="entry name" value="tm_1862 like domain"/>
    <property type="match status" value="1"/>
</dbReference>
<comment type="similarity">
    <text evidence="1">Belongs to the anaerobic coproporphyrinogen-III oxidase family. HemW subfamily.</text>
</comment>
<evidence type="ECO:0000256" key="2">
    <source>
        <dbReference type="RuleBase" id="RU364116"/>
    </source>
</evidence>
<dbReference type="Proteomes" id="UP000574332">
    <property type="component" value="Unassembled WGS sequence"/>
</dbReference>
<feature type="domain" description="Radical SAM core" evidence="3">
    <location>
        <begin position="1"/>
        <end position="231"/>
    </location>
</feature>
<dbReference type="GO" id="GO:0006779">
    <property type="term" value="P:porphyrin-containing compound biosynthetic process"/>
    <property type="evidence" value="ECO:0007669"/>
    <property type="project" value="InterPro"/>
</dbReference>
<evidence type="ECO:0000313" key="4">
    <source>
        <dbReference type="EMBL" id="NYI48986.1"/>
    </source>
</evidence>
<dbReference type="SFLD" id="SFLDF00562">
    <property type="entry name" value="HemN-like__clustered_with_heat"/>
    <property type="match status" value="1"/>
</dbReference>
<dbReference type="CDD" id="cd01335">
    <property type="entry name" value="Radical_SAM"/>
    <property type="match status" value="1"/>
</dbReference>
<proteinExistence type="inferred from homology"/>
<gene>
    <name evidence="4" type="ORF">F5613_001064</name>
</gene>
<organism evidence="4 5">
    <name type="scientific">Macellibacteroides fermentans</name>
    <dbReference type="NCBI Taxonomy" id="879969"/>
    <lineage>
        <taxon>Bacteria</taxon>
        <taxon>Pseudomonadati</taxon>
        <taxon>Bacteroidota</taxon>
        <taxon>Bacteroidia</taxon>
        <taxon>Bacteroidales</taxon>
        <taxon>Porphyromonadaceae</taxon>
        <taxon>Macellibacteroides</taxon>
    </lineage>
</organism>
<evidence type="ECO:0000259" key="3">
    <source>
        <dbReference type="PROSITE" id="PS51918"/>
    </source>
</evidence>
<dbReference type="AlphaFoldDB" id="A0A8E2A4X9"/>
<dbReference type="SFLD" id="SFLDG01065">
    <property type="entry name" value="anaerobic_coproporphyrinogen-I"/>
    <property type="match status" value="1"/>
</dbReference>
<keyword evidence="2" id="KW-0004">4Fe-4S</keyword>
<dbReference type="GO" id="GO:0004109">
    <property type="term" value="F:coproporphyrinogen oxidase activity"/>
    <property type="evidence" value="ECO:0007669"/>
    <property type="project" value="InterPro"/>
</dbReference>
<dbReference type="GO" id="GO:0051539">
    <property type="term" value="F:4 iron, 4 sulfur cluster binding"/>
    <property type="evidence" value="ECO:0007669"/>
    <property type="project" value="UniProtKB-UniRule"/>
</dbReference>
<evidence type="ECO:0000256" key="1">
    <source>
        <dbReference type="ARBA" id="ARBA00006100"/>
    </source>
</evidence>
<keyword evidence="5" id="KW-1185">Reference proteome</keyword>
<dbReference type="Pfam" id="PF04055">
    <property type="entry name" value="Radical_SAM"/>
    <property type="match status" value="1"/>
</dbReference>
<keyword evidence="2" id="KW-0411">Iron-sulfur</keyword>
<dbReference type="InterPro" id="IPR007197">
    <property type="entry name" value="rSAM"/>
</dbReference>
<protein>
    <recommendedName>
        <fullName evidence="2">Heme chaperone HemW</fullName>
    </recommendedName>
</protein>
<dbReference type="GO" id="GO:0005737">
    <property type="term" value="C:cytoplasm"/>
    <property type="evidence" value="ECO:0007669"/>
    <property type="project" value="UniProtKB-SubCell"/>
</dbReference>
<reference evidence="4 5" key="1">
    <citation type="submission" date="2020-07" db="EMBL/GenBank/DDBJ databases">
        <title>Genomic Encyclopedia of Type Strains, Phase IV (KMG-IV): sequencing the most valuable type-strain genomes for metagenomic binning, comparative biology and taxonomic classification.</title>
        <authorList>
            <person name="Goeker M."/>
        </authorList>
    </citation>
    <scope>NUCLEOTIDE SEQUENCE [LARGE SCALE GENOMIC DNA]</scope>
    <source>
        <strain evidence="4 5">DSM 23697</strain>
    </source>
</reference>
<accession>A0A8E2A4X9</accession>
<dbReference type="InterPro" id="IPR023404">
    <property type="entry name" value="rSAM_horseshoe"/>
</dbReference>
<dbReference type="SFLD" id="SFLDS00029">
    <property type="entry name" value="Radical_SAM"/>
    <property type="match status" value="1"/>
</dbReference>
<comment type="caution">
    <text evidence="4">The sequence shown here is derived from an EMBL/GenBank/DDBJ whole genome shotgun (WGS) entry which is preliminary data.</text>
</comment>
<keyword evidence="2" id="KW-0949">S-adenosyl-L-methionine</keyword>
<keyword evidence="2" id="KW-0408">Iron</keyword>
<dbReference type="NCBIfam" id="TIGR00539">
    <property type="entry name" value="hemN_rel"/>
    <property type="match status" value="1"/>
</dbReference>
<keyword evidence="4" id="KW-0560">Oxidoreductase</keyword>
<keyword evidence="2" id="KW-0143">Chaperone</keyword>
<dbReference type="RefSeq" id="WP_179398970.1">
    <property type="nucleotide sequence ID" value="NZ_JACCCY010000002.1"/>
</dbReference>
<dbReference type="SUPFAM" id="SSF102114">
    <property type="entry name" value="Radical SAM enzymes"/>
    <property type="match status" value="1"/>
</dbReference>
<dbReference type="InterPro" id="IPR034505">
    <property type="entry name" value="Coproporphyrinogen-III_oxidase"/>
</dbReference>
<comment type="subcellular location">
    <subcellularLocation>
        <location evidence="2">Cytoplasm</location>
    </subcellularLocation>
</comment>
<keyword evidence="2" id="KW-0963">Cytoplasm</keyword>
<comment type="function">
    <text evidence="2">Probably acts as a heme chaperone, transferring heme to an unknown acceptor. Binds one molecule of heme per monomer, possibly covalently. Binds 1 [4Fe-4S] cluster. The cluster is coordinated with 3 cysteines and an exchangeable S-adenosyl-L-methionine.</text>
</comment>
<name>A0A8E2A4X9_9PORP</name>
<dbReference type="EMBL" id="JACCCY010000002">
    <property type="protein sequence ID" value="NYI48986.1"/>
    <property type="molecule type" value="Genomic_DNA"/>
</dbReference>
<dbReference type="GO" id="GO:0046872">
    <property type="term" value="F:metal ion binding"/>
    <property type="evidence" value="ECO:0007669"/>
    <property type="project" value="UniProtKB-UniRule"/>
</dbReference>
<dbReference type="PANTHER" id="PTHR13932:SF5">
    <property type="entry name" value="RADICAL S-ADENOSYL METHIONINE DOMAIN-CONTAINING PROTEIN 1, MITOCHONDRIAL"/>
    <property type="match status" value="1"/>
</dbReference>
<dbReference type="SMART" id="SM00729">
    <property type="entry name" value="Elp3"/>
    <property type="match status" value="1"/>
</dbReference>
<keyword evidence="2" id="KW-0349">Heme</keyword>
<dbReference type="InterPro" id="IPR006638">
    <property type="entry name" value="Elp3/MiaA/NifB-like_rSAM"/>
</dbReference>
<dbReference type="SFLD" id="SFLDG01082">
    <property type="entry name" value="B12-binding_domain_containing"/>
    <property type="match status" value="1"/>
</dbReference>
<dbReference type="Pfam" id="PF06969">
    <property type="entry name" value="HemN_C"/>
    <property type="match status" value="1"/>
</dbReference>
<dbReference type="InterPro" id="IPR010723">
    <property type="entry name" value="HemN_C"/>
</dbReference>
<keyword evidence="2" id="KW-0479">Metal-binding</keyword>
<evidence type="ECO:0000313" key="5">
    <source>
        <dbReference type="Proteomes" id="UP000574332"/>
    </source>
</evidence>
<dbReference type="SFLD" id="SFLDF00288">
    <property type="entry name" value="HemN-like__clustered_with_nucl"/>
    <property type="match status" value="1"/>
</dbReference>
<dbReference type="InterPro" id="IPR004559">
    <property type="entry name" value="HemW-like"/>
</dbReference>
<sequence>MAGIYIHVPFCSKRCTYCDFFSSTNMQNKETYVDSVVKELELRKEYLSGEGIGTIYFGGGTPSQLDIRAFERIFETISRLYQIDDDAEITLEANPDDMTPGYVEGIATLPFNRVSMGVQSFKDEDLHFLNRRHDSRQAFKAIALCKENGFTNLSIDLIYGLPGQSMEDWQFNLAEAIRLDIPHLSSYHLIYEEGTPLFRQLHAGKVKPVMEELSVAMFTELIDTLADAGYEQYEISNFAKNKLYSRHNSSYWKGIKYLGVGPSAHSFDGKTRQWNVSSMTKYFKGIAAGFPDVEMEELDTKTSYNDFIITGLRTMWGVDLHELQKLYGEELLTYCMKQAAPHLKNGLLVNADSVLKLTRQGIFISDGIMSDLLYV</sequence>
<dbReference type="PROSITE" id="PS51918">
    <property type="entry name" value="RADICAL_SAM"/>
    <property type="match status" value="1"/>
</dbReference>
<dbReference type="PANTHER" id="PTHR13932">
    <property type="entry name" value="COPROPORPHYRINIGEN III OXIDASE"/>
    <property type="match status" value="1"/>
</dbReference>
<dbReference type="InterPro" id="IPR058240">
    <property type="entry name" value="rSAM_sf"/>
</dbReference>